<dbReference type="Proteomes" id="UP000031670">
    <property type="component" value="Unassembled WGS sequence"/>
</dbReference>
<sequence>MVSEANAPLIEHIDLAVNFWGAKLCNLHESVEADTIY</sequence>
<organism evidence="1 2">
    <name type="scientific">Vibrio ishigakensis</name>
    <dbReference type="NCBI Taxonomy" id="1481914"/>
    <lineage>
        <taxon>Bacteria</taxon>
        <taxon>Pseudomonadati</taxon>
        <taxon>Pseudomonadota</taxon>
        <taxon>Gammaproteobacteria</taxon>
        <taxon>Vibrionales</taxon>
        <taxon>Vibrionaceae</taxon>
        <taxon>Vibrio</taxon>
    </lineage>
</organism>
<proteinExistence type="predicted"/>
<comment type="caution">
    <text evidence="1">The sequence shown here is derived from an EMBL/GenBank/DDBJ whole genome shotgun (WGS) entry which is preliminary data.</text>
</comment>
<reference evidence="1 2" key="2">
    <citation type="submission" date="2015-01" db="EMBL/GenBank/DDBJ databases">
        <authorList>
            <consortium name="NBRP consortium"/>
            <person name="Sawabe T."/>
            <person name="Meirelles P."/>
            <person name="Feng G."/>
            <person name="Sayaka M."/>
            <person name="Hattori M."/>
            <person name="Ohkuma M."/>
        </authorList>
    </citation>
    <scope>NUCLEOTIDE SEQUENCE [LARGE SCALE GENOMIC DNA]</scope>
    <source>
        <strain evidence="1 2">JCM19232</strain>
    </source>
</reference>
<evidence type="ECO:0000313" key="2">
    <source>
        <dbReference type="Proteomes" id="UP000031670"/>
    </source>
</evidence>
<gene>
    <name evidence="1" type="ORF">JCM19232_4216</name>
</gene>
<name>A0A0B8PFZ8_9VIBR</name>
<evidence type="ECO:0000313" key="1">
    <source>
        <dbReference type="EMBL" id="GAM65251.1"/>
    </source>
</evidence>
<protein>
    <submittedName>
        <fullName evidence="1">Uncharacterized protein</fullName>
    </submittedName>
</protein>
<reference evidence="1 2" key="1">
    <citation type="submission" date="2015-01" db="EMBL/GenBank/DDBJ databases">
        <title>Vibrio sp. C5 JCM 19232 whole genome shotgun sequence.</title>
        <authorList>
            <person name="Sawabe T."/>
            <person name="Meirelles P."/>
            <person name="Feng G."/>
            <person name="Sayaka M."/>
            <person name="Hattori M."/>
            <person name="Ohkuma M."/>
        </authorList>
    </citation>
    <scope>NUCLEOTIDE SEQUENCE [LARGE SCALE GENOMIC DNA]</scope>
    <source>
        <strain evidence="1 2">JCM19232</strain>
    </source>
</reference>
<dbReference type="EMBL" id="BBSA01000018">
    <property type="protein sequence ID" value="GAM65251.1"/>
    <property type="molecule type" value="Genomic_DNA"/>
</dbReference>
<accession>A0A0B8PFZ8</accession>
<dbReference type="AlphaFoldDB" id="A0A0B8PFZ8"/>